<accession>A0AAJ0F0X3</accession>
<feature type="active site" description="Charge relay system" evidence="5">
    <location>
        <position position="577"/>
    </location>
</feature>
<evidence type="ECO:0008006" key="11">
    <source>
        <dbReference type="Google" id="ProtNLM"/>
    </source>
</evidence>
<feature type="domain" description="Peptidase S8/S53" evidence="7">
    <location>
        <begin position="535"/>
        <end position="748"/>
    </location>
</feature>
<dbReference type="InterPro" id="IPR056002">
    <property type="entry name" value="DUF7580"/>
</dbReference>
<keyword evidence="4 5" id="KW-0720">Serine protease</keyword>
<keyword evidence="2 5" id="KW-0645">Protease</keyword>
<evidence type="ECO:0000256" key="1">
    <source>
        <dbReference type="ARBA" id="ARBA00011073"/>
    </source>
</evidence>
<comment type="similarity">
    <text evidence="1 5">Belongs to the peptidase S8 family.</text>
</comment>
<evidence type="ECO:0000313" key="9">
    <source>
        <dbReference type="EMBL" id="KAK1749397.1"/>
    </source>
</evidence>
<feature type="domain" description="DUF7580" evidence="8">
    <location>
        <begin position="87"/>
        <end position="458"/>
    </location>
</feature>
<sequence length="846" mass="94121">MSLSKWKEKLRALERAIPPISRSARPEKIDGRTASDLRYLSPRRVGRLLDGQEDDIDNFNIVSLGDEPDNMSDDDDFVPDQYFCDAEVQRSLKEFHESLRDIWPISCQGHKAMLRLAYYRRTRQREGEELVLDTLSSGHDDHWGRILFSSRTSAPSQINRRRIRFEAGVTTGSQDHGTSASKQPFESADLDPSLKPSDANETGRLLPSTLCSLIGKSVQDAVCLNVDVGSLEAFEPRGQIGFNCAHRAPLNILLGPAVAMSETKPSTGSIPMLSLSQKQKAEVGLLLACTLLQLCKGGWGTSSEDGPWLLRDWMRDSIQFVPPIESSEFDCKWLYLPVNLNKDVLGGVAAGFFNSSVVALATLLVQLQDEEVVEKFKSLRQSLLATNHPEHRINYCALLCLIDQSEFTTFVDKRCQKAIRQCVKDGFAHVVGTEADEAKVSRLFHAKVIKPLSEYCQQFVVPSVPAADNGYIPQSVHRRGSPHVKGRRDGAKREFSTPSSLVAESDEKWLGNLKKISGRILQSRVRFRKHLERPIRIAILDTGLDKSMAFFQAPARKAMIKGIVDFVSTKGNDTFGHGSLMAQLIMEAAPLAEIYVARVAHDTTSLPERKMELAKAIKWAQDQEADIVSMSFGLADTDTNISEAIQNAHLKRKNGIIFLASAGNSPEEREKFPACHPSVISIRATNARGEFLACPPLLSTPGYAFATYGDIPSRILDEYNDAIGQPGSSVATAIAAGIAAIMLAYIDTLPLIALESVDQKKIKEELKRRRKELLALQKFRTTEGMSQLFERMAPEKDHPKKRWVCPVWFWDERATDQERERALLEVASGVHTPAPVTRSFWGNLKG</sequence>
<gene>
    <name evidence="9" type="ORF">QBC47DRAFT_455801</name>
</gene>
<keyword evidence="10" id="KW-1185">Reference proteome</keyword>
<dbReference type="PANTHER" id="PTHR43806:SF11">
    <property type="entry name" value="CEREVISIN-RELATED"/>
    <property type="match status" value="1"/>
</dbReference>
<dbReference type="PANTHER" id="PTHR43806">
    <property type="entry name" value="PEPTIDASE S8"/>
    <property type="match status" value="1"/>
</dbReference>
<feature type="region of interest" description="Disordered" evidence="6">
    <location>
        <begin position="475"/>
        <end position="496"/>
    </location>
</feature>
<organism evidence="9 10">
    <name type="scientific">Echria macrotheca</name>
    <dbReference type="NCBI Taxonomy" id="438768"/>
    <lineage>
        <taxon>Eukaryota</taxon>
        <taxon>Fungi</taxon>
        <taxon>Dikarya</taxon>
        <taxon>Ascomycota</taxon>
        <taxon>Pezizomycotina</taxon>
        <taxon>Sordariomycetes</taxon>
        <taxon>Sordariomycetidae</taxon>
        <taxon>Sordariales</taxon>
        <taxon>Schizotheciaceae</taxon>
        <taxon>Echria</taxon>
    </lineage>
</organism>
<feature type="active site" description="Charge relay system" evidence="5">
    <location>
        <position position="729"/>
    </location>
</feature>
<comment type="caution">
    <text evidence="9">The sequence shown here is derived from an EMBL/GenBank/DDBJ whole genome shotgun (WGS) entry which is preliminary data.</text>
</comment>
<dbReference type="AlphaFoldDB" id="A0AAJ0F0X3"/>
<reference evidence="9" key="1">
    <citation type="submission" date="2023-06" db="EMBL/GenBank/DDBJ databases">
        <title>Genome-scale phylogeny and comparative genomics of the fungal order Sordariales.</title>
        <authorList>
            <consortium name="Lawrence Berkeley National Laboratory"/>
            <person name="Hensen N."/>
            <person name="Bonometti L."/>
            <person name="Westerberg I."/>
            <person name="Brannstrom I.O."/>
            <person name="Guillou S."/>
            <person name="Cros-Aarteil S."/>
            <person name="Calhoun S."/>
            <person name="Haridas S."/>
            <person name="Kuo A."/>
            <person name="Mondo S."/>
            <person name="Pangilinan J."/>
            <person name="Riley R."/>
            <person name="Labutti K."/>
            <person name="Andreopoulos B."/>
            <person name="Lipzen A."/>
            <person name="Chen C."/>
            <person name="Yanf M."/>
            <person name="Daum C."/>
            <person name="Ng V."/>
            <person name="Clum A."/>
            <person name="Steindorff A."/>
            <person name="Ohm R."/>
            <person name="Martin F."/>
            <person name="Silar P."/>
            <person name="Natvig D."/>
            <person name="Lalanne C."/>
            <person name="Gautier V."/>
            <person name="Ament-Velasquez S.L."/>
            <person name="Kruys A."/>
            <person name="Hutchinson M.I."/>
            <person name="Powell A.J."/>
            <person name="Barry K."/>
            <person name="Miller A.N."/>
            <person name="Grigoriev I.V."/>
            <person name="Debuchy R."/>
            <person name="Gladieux P."/>
            <person name="Thoren M.H."/>
            <person name="Johannesson H."/>
        </authorList>
    </citation>
    <scope>NUCLEOTIDE SEQUENCE</scope>
    <source>
        <strain evidence="9">PSN4</strain>
    </source>
</reference>
<evidence type="ECO:0000313" key="10">
    <source>
        <dbReference type="Proteomes" id="UP001239445"/>
    </source>
</evidence>
<protein>
    <recommendedName>
        <fullName evidence="11">Peptidase S8/S53 domain-containing protein</fullName>
    </recommendedName>
</protein>
<dbReference type="Pfam" id="PF24476">
    <property type="entry name" value="DUF7580"/>
    <property type="match status" value="1"/>
</dbReference>
<name>A0AAJ0F0X3_9PEZI</name>
<feature type="compositionally biased region" description="Basic residues" evidence="6">
    <location>
        <begin position="476"/>
        <end position="486"/>
    </location>
</feature>
<dbReference type="PROSITE" id="PS51892">
    <property type="entry name" value="SUBTILASE"/>
    <property type="match status" value="1"/>
</dbReference>
<feature type="active site" description="Charge relay system" evidence="5">
    <location>
        <position position="541"/>
    </location>
</feature>
<dbReference type="GO" id="GO:0006508">
    <property type="term" value="P:proteolysis"/>
    <property type="evidence" value="ECO:0007669"/>
    <property type="project" value="UniProtKB-KW"/>
</dbReference>
<feature type="region of interest" description="Disordered" evidence="6">
    <location>
        <begin position="168"/>
        <end position="201"/>
    </location>
</feature>
<dbReference type="InterPro" id="IPR050131">
    <property type="entry name" value="Peptidase_S8_subtilisin-like"/>
</dbReference>
<feature type="compositionally biased region" description="Polar residues" evidence="6">
    <location>
        <begin position="170"/>
        <end position="184"/>
    </location>
</feature>
<proteinExistence type="inferred from homology"/>
<dbReference type="GO" id="GO:0004252">
    <property type="term" value="F:serine-type endopeptidase activity"/>
    <property type="evidence" value="ECO:0007669"/>
    <property type="project" value="UniProtKB-UniRule"/>
</dbReference>
<keyword evidence="3 5" id="KW-0378">Hydrolase</keyword>
<dbReference type="Gene3D" id="3.40.50.200">
    <property type="entry name" value="Peptidase S8/S53 domain"/>
    <property type="match status" value="1"/>
</dbReference>
<evidence type="ECO:0000256" key="5">
    <source>
        <dbReference type="PROSITE-ProRule" id="PRU01240"/>
    </source>
</evidence>
<evidence type="ECO:0000256" key="6">
    <source>
        <dbReference type="SAM" id="MobiDB-lite"/>
    </source>
</evidence>
<evidence type="ECO:0000256" key="2">
    <source>
        <dbReference type="ARBA" id="ARBA00022670"/>
    </source>
</evidence>
<evidence type="ECO:0000256" key="3">
    <source>
        <dbReference type="ARBA" id="ARBA00022801"/>
    </source>
</evidence>
<evidence type="ECO:0000259" key="8">
    <source>
        <dbReference type="Pfam" id="PF24476"/>
    </source>
</evidence>
<dbReference type="Proteomes" id="UP001239445">
    <property type="component" value="Unassembled WGS sequence"/>
</dbReference>
<dbReference type="InterPro" id="IPR000209">
    <property type="entry name" value="Peptidase_S8/S53_dom"/>
</dbReference>
<dbReference type="Pfam" id="PF00082">
    <property type="entry name" value="Peptidase_S8"/>
    <property type="match status" value="1"/>
</dbReference>
<dbReference type="InterPro" id="IPR036852">
    <property type="entry name" value="Peptidase_S8/S53_dom_sf"/>
</dbReference>
<dbReference type="EMBL" id="MU839859">
    <property type="protein sequence ID" value="KAK1749397.1"/>
    <property type="molecule type" value="Genomic_DNA"/>
</dbReference>
<dbReference type="SUPFAM" id="SSF52743">
    <property type="entry name" value="Subtilisin-like"/>
    <property type="match status" value="1"/>
</dbReference>
<evidence type="ECO:0000256" key="4">
    <source>
        <dbReference type="ARBA" id="ARBA00022825"/>
    </source>
</evidence>
<evidence type="ECO:0000259" key="7">
    <source>
        <dbReference type="Pfam" id="PF00082"/>
    </source>
</evidence>